<dbReference type="SMART" id="SM00897">
    <property type="entry name" value="FIST"/>
    <property type="match status" value="1"/>
</dbReference>
<evidence type="ECO:0000313" key="4">
    <source>
        <dbReference type="Proteomes" id="UP000256679"/>
    </source>
</evidence>
<name>A0A3D8PA98_9RHOB</name>
<feature type="non-terminal residue" evidence="3">
    <location>
        <position position="1"/>
    </location>
</feature>
<dbReference type="Pfam" id="PF08495">
    <property type="entry name" value="FIST"/>
    <property type="match status" value="1"/>
</dbReference>
<keyword evidence="4" id="KW-1185">Reference proteome</keyword>
<dbReference type="InterPro" id="IPR019494">
    <property type="entry name" value="FIST_C"/>
</dbReference>
<feature type="domain" description="FIST C-domain" evidence="2">
    <location>
        <begin position="203"/>
        <end position="330"/>
    </location>
</feature>
<organism evidence="3 4">
    <name type="scientific">Paracoccus thiocyanatus</name>
    <dbReference type="NCBI Taxonomy" id="34006"/>
    <lineage>
        <taxon>Bacteria</taxon>
        <taxon>Pseudomonadati</taxon>
        <taxon>Pseudomonadota</taxon>
        <taxon>Alphaproteobacteria</taxon>
        <taxon>Rhodobacterales</taxon>
        <taxon>Paracoccaceae</taxon>
        <taxon>Paracoccus</taxon>
    </lineage>
</organism>
<dbReference type="Proteomes" id="UP000256679">
    <property type="component" value="Unassembled WGS sequence"/>
</dbReference>
<sequence length="348" mass="37028">APLDPALVLLFGMPAEGLPALGAALRQTLGPDCRVVGCSSVGEIGPGGYCARTVTALGFPAASFRVGVCVLRDQALVPVSEWMSTLRRFHADFRPDLRRSGFGVVLADALARQEDVLTATLDAAIPGLPIVGGSSAEGMRFEPTCQMVDGESYPGAALFLLIETDLAAAEVSFQHFSPTDRRAVVTAADRHNRVITALNDEPAAQEYARLAGIPVEALTPTEFARHPLLLRTGKRHHVRAIRAITPQGGLQLLSGIEAGSILTLGRAMDMTRGFAEALDALPRPPLIVLGFDCILRRLALERAGMDGQMSDLLARYRVAGFNTYGEQHSGMHVNQTFVGMALMPPAPG</sequence>
<dbReference type="InterPro" id="IPR013702">
    <property type="entry name" value="FIST_domain_N"/>
</dbReference>
<dbReference type="SMART" id="SM01204">
    <property type="entry name" value="FIST_C"/>
    <property type="match status" value="1"/>
</dbReference>
<dbReference type="AlphaFoldDB" id="A0A3D8PA98"/>
<proteinExistence type="predicted"/>
<dbReference type="PANTHER" id="PTHR40252">
    <property type="entry name" value="BLR0328 PROTEIN"/>
    <property type="match status" value="1"/>
</dbReference>
<accession>A0A3D8PA98</accession>
<gene>
    <name evidence="3" type="ORF">DIE28_12945</name>
</gene>
<dbReference type="PANTHER" id="PTHR40252:SF2">
    <property type="entry name" value="BLR0328 PROTEIN"/>
    <property type="match status" value="1"/>
</dbReference>
<comment type="caution">
    <text evidence="3">The sequence shown here is derived from an EMBL/GenBank/DDBJ whole genome shotgun (WGS) entry which is preliminary data.</text>
</comment>
<evidence type="ECO:0000259" key="1">
    <source>
        <dbReference type="SMART" id="SM00897"/>
    </source>
</evidence>
<dbReference type="RefSeq" id="WP_115756409.1">
    <property type="nucleotide sequence ID" value="NZ_QFCQ01000080.1"/>
</dbReference>
<evidence type="ECO:0000313" key="3">
    <source>
        <dbReference type="EMBL" id="RDW12552.1"/>
    </source>
</evidence>
<protein>
    <submittedName>
        <fullName evidence="3">GfdT</fullName>
    </submittedName>
</protein>
<dbReference type="Pfam" id="PF10442">
    <property type="entry name" value="FIST_C"/>
    <property type="match status" value="1"/>
</dbReference>
<feature type="domain" description="FIST" evidence="1">
    <location>
        <begin position="4"/>
        <end position="202"/>
    </location>
</feature>
<dbReference type="EMBL" id="QFCQ01000080">
    <property type="protein sequence ID" value="RDW12552.1"/>
    <property type="molecule type" value="Genomic_DNA"/>
</dbReference>
<evidence type="ECO:0000259" key="2">
    <source>
        <dbReference type="SMART" id="SM01204"/>
    </source>
</evidence>
<reference evidence="3 4" key="1">
    <citation type="submission" date="2018-05" db="EMBL/GenBank/DDBJ databases">
        <title>Whole genome sequencing of Paracoccus thiocyanatus SST.</title>
        <authorList>
            <person name="Ghosh W."/>
            <person name="Rameez M.J."/>
            <person name="Roy C."/>
        </authorList>
    </citation>
    <scope>NUCLEOTIDE SEQUENCE [LARGE SCALE GENOMIC DNA]</scope>
    <source>
        <strain evidence="3 4">SST</strain>
    </source>
</reference>